<dbReference type="Proteomes" id="UP000272636">
    <property type="component" value="Segment"/>
</dbReference>
<feature type="compositionally biased region" description="Basic residues" evidence="1">
    <location>
        <begin position="1"/>
        <end position="41"/>
    </location>
</feature>
<name>A0A161IVS1_9VIRU</name>
<protein>
    <submittedName>
        <fullName evidence="2">Capsid protein</fullName>
    </submittedName>
</protein>
<sequence>MAYARRSRFPRRRAFKRRSAPRRSRRYVAKRPSRTRRRAMPSRRSILNLTTTKKRDNMAPAFYRAGDGVTVTPVNNGIALLATMPAYTTAHCVLWCATEREYASGSNMSDHGRRSHTPFYKGLSERIRMKTTNSSPWLWRRIVFTMKGPLPETIRTSIKVGNQYKRGITWLTDGSDVGNSVNGLVNTTLFAGSAGIDWNDVMLAKTDTQALTVMYDRTIQLKSGSDSGTIRDFKMWHPMNKTLVYAYDESGTFDVSFTRSALGRAGMGDMYIYDMFQPHDFSVDGGTIEFNPNATLYWHEK</sequence>
<dbReference type="EMBL" id="KT862247">
    <property type="protein sequence ID" value="ANC51590.1"/>
    <property type="molecule type" value="Genomic_DNA"/>
</dbReference>
<organism evidence="2 3">
    <name type="scientific">Faeces associated gemycircularvirus 21</name>
    <dbReference type="NCBI Taxonomy" id="1843741"/>
    <lineage>
        <taxon>Viruses</taxon>
        <taxon>Monodnaviria</taxon>
        <taxon>Shotokuvirae</taxon>
        <taxon>Cressdnaviricota</taxon>
        <taxon>Repensiviricetes</taxon>
        <taxon>Geplafuvirales</taxon>
        <taxon>Genomoviridae</taxon>
        <taxon>Gemycircularvirus</taxon>
        <taxon>Gemycircularvirus lamas1</taxon>
    </lineage>
</organism>
<evidence type="ECO:0000313" key="2">
    <source>
        <dbReference type="EMBL" id="ANC51590.1"/>
    </source>
</evidence>
<reference evidence="2 3" key="1">
    <citation type="journal article" date="2016" name="Infect. Genet. Evol.">
        <title>Circular replication-associated protein encoding DNA viruses identified in the faecal matter of various animals in New Zealand.</title>
        <authorList>
            <person name="Steel O."/>
            <person name="Kraberger S."/>
            <person name="Sikorski A."/>
            <person name="Young L.M."/>
            <person name="Catchpole R.J."/>
            <person name="Stevens A.J."/>
            <person name="Ladley J.J."/>
            <person name="Coray D.S."/>
            <person name="Stainton D."/>
            <person name="Dayaram A."/>
            <person name="Julian L."/>
            <person name="van Bysterveldt K."/>
            <person name="Varsani A."/>
        </authorList>
    </citation>
    <scope>NUCLEOTIDE SEQUENCE [LARGE SCALE GENOMIC DNA]</scope>
</reference>
<accession>A0A161IVS1</accession>
<feature type="region of interest" description="Disordered" evidence="1">
    <location>
        <begin position="1"/>
        <end position="42"/>
    </location>
</feature>
<evidence type="ECO:0000256" key="1">
    <source>
        <dbReference type="SAM" id="MobiDB-lite"/>
    </source>
</evidence>
<evidence type="ECO:0000313" key="3">
    <source>
        <dbReference type="Proteomes" id="UP000272636"/>
    </source>
</evidence>
<proteinExistence type="predicted"/>